<evidence type="ECO:0000313" key="7">
    <source>
        <dbReference type="EMBL" id="CEI80350.1"/>
    </source>
</evidence>
<evidence type="ECO:0000256" key="1">
    <source>
        <dbReference type="ARBA" id="ARBA00007812"/>
    </source>
</evidence>
<dbReference type="OrthoDB" id="4494979at2"/>
<dbReference type="NCBIfam" id="NF006377">
    <property type="entry name" value="PRK08611.1"/>
    <property type="match status" value="1"/>
</dbReference>
<evidence type="ECO:0000259" key="6">
    <source>
        <dbReference type="Pfam" id="PF02776"/>
    </source>
</evidence>
<dbReference type="InterPro" id="IPR011766">
    <property type="entry name" value="TPP_enzyme_TPP-bd"/>
</dbReference>
<dbReference type="Gene3D" id="3.40.50.1220">
    <property type="entry name" value="TPP-binding domain"/>
    <property type="match status" value="1"/>
</dbReference>
<comment type="similarity">
    <text evidence="1 3">Belongs to the TPP enzyme family.</text>
</comment>
<proteinExistence type="inferred from homology"/>
<dbReference type="RefSeq" id="WP_042528760.1">
    <property type="nucleotide sequence ID" value="NZ_CDGG01000001.1"/>
</dbReference>
<dbReference type="Pfam" id="PF02776">
    <property type="entry name" value="TPP_enzyme_N"/>
    <property type="match status" value="1"/>
</dbReference>
<dbReference type="GO" id="GO:0003824">
    <property type="term" value="F:catalytic activity"/>
    <property type="evidence" value="ECO:0007669"/>
    <property type="project" value="InterPro"/>
</dbReference>
<dbReference type="Pfam" id="PF00205">
    <property type="entry name" value="TPP_enzyme_M"/>
    <property type="match status" value="1"/>
</dbReference>
<dbReference type="InterPro" id="IPR029035">
    <property type="entry name" value="DHS-like_NAD/FAD-binding_dom"/>
</dbReference>
<evidence type="ECO:0000313" key="8">
    <source>
        <dbReference type="Proteomes" id="UP000040453"/>
    </source>
</evidence>
<dbReference type="InterPro" id="IPR012000">
    <property type="entry name" value="Thiamin_PyroP_enz_cen_dom"/>
</dbReference>
<evidence type="ECO:0000259" key="4">
    <source>
        <dbReference type="Pfam" id="PF00205"/>
    </source>
</evidence>
<dbReference type="PANTHER" id="PTHR42981">
    <property type="entry name" value="PYRUVATE DEHYDROGENASE [UBIQUINONE]"/>
    <property type="match status" value="1"/>
</dbReference>
<keyword evidence="8" id="KW-1185">Reference proteome</keyword>
<dbReference type="PANTHER" id="PTHR42981:SF2">
    <property type="entry name" value="PYRUVATE DEHYDROGENASE [UBIQUINONE]"/>
    <property type="match status" value="1"/>
</dbReference>
<evidence type="ECO:0000259" key="5">
    <source>
        <dbReference type="Pfam" id="PF02775"/>
    </source>
</evidence>
<dbReference type="SUPFAM" id="SSF52467">
    <property type="entry name" value="DHS-like NAD/FAD-binding domain"/>
    <property type="match status" value="1"/>
</dbReference>
<dbReference type="Proteomes" id="UP000040453">
    <property type="component" value="Unassembled WGS sequence"/>
</dbReference>
<gene>
    <name evidence="7" type="primary">ydaP</name>
    <name evidence="7" type="ORF">BN997_00153</name>
</gene>
<dbReference type="InterPro" id="IPR029061">
    <property type="entry name" value="THDP-binding"/>
</dbReference>
<dbReference type="CDD" id="cd02014">
    <property type="entry name" value="TPP_POX"/>
    <property type="match status" value="1"/>
</dbReference>
<feature type="domain" description="Thiamine pyrophosphate enzyme central" evidence="4">
    <location>
        <begin position="194"/>
        <end position="318"/>
    </location>
</feature>
<dbReference type="InterPro" id="IPR047212">
    <property type="entry name" value="TPP_POXB-like"/>
</dbReference>
<feature type="domain" description="Thiamine pyrophosphate enzyme TPP-binding" evidence="5">
    <location>
        <begin position="381"/>
        <end position="527"/>
    </location>
</feature>
<dbReference type="AlphaFoldDB" id="A0A0A1M503"/>
<dbReference type="FunFam" id="3.40.50.970:FF:000007">
    <property type="entry name" value="Acetolactate synthase"/>
    <property type="match status" value="1"/>
</dbReference>
<organism evidence="7 8">
    <name type="scientific">Oceanobacillus oncorhynchi</name>
    <dbReference type="NCBI Taxonomy" id="545501"/>
    <lineage>
        <taxon>Bacteria</taxon>
        <taxon>Bacillati</taxon>
        <taxon>Bacillota</taxon>
        <taxon>Bacilli</taxon>
        <taxon>Bacillales</taxon>
        <taxon>Bacillaceae</taxon>
        <taxon>Oceanobacillus</taxon>
    </lineage>
</organism>
<dbReference type="InterPro" id="IPR047210">
    <property type="entry name" value="TPP_PYR_POXB-like"/>
</dbReference>
<sequence length="573" mass="63259">MFDDRAGKVLVDLLEDWGVNHIYGMPGDSINNLMEELRKAEDKIKFVQVRHEEAGALAAASYAKLTGKLGVCLSIAGPGAIHLLNGLYDAKEDSAPVLVLAGQVPTDQIGTDSFQEVNMERIFDDVAVYNKEVTSEEQLPSMVNQAIRTAYAEKGVAVLTLPDDIPTEKIKNKVQKNAVMYESPALTPDVTAMQEAAAAIEKAKKPIILAGTGVKKAKEELAAFSDTIAAPVVISLPAKGVMEDEHPNFLGNLGMIGTKPAYEAMEETDLLILLGTSYPYTEFLPEDVTCIQIDRNPLQIGKRYPVDIGVAGDAKKVLGWFNEQLPRSEKRDFLEKYQEKMTSWWEEMKNDEEQTSTPIKPQQVIHEVQKIAEDDAILSVDVGNVTVWATRHFRMKTTQDFLISSWLGTMGCSLPGAIASKIAFPERQVISLAGDGGFSMNMQDFLTAMKYNLPMIVVIFNNERIGMIKYEQEAGGHLDYKTGLESFNFAQFADNCGGKGYLVEKFEDLGPSLQAAASFNQPAIIDVCIEDEPPIPGKLSYDQVTSYTKQTIKKLFEKGKLELPPIRKGLKRM</sequence>
<evidence type="ECO:0000256" key="3">
    <source>
        <dbReference type="RuleBase" id="RU362132"/>
    </source>
</evidence>
<accession>A0A0A1M503</accession>
<feature type="domain" description="Thiamine pyrophosphate enzyme N-terminal TPP-binding" evidence="6">
    <location>
        <begin position="6"/>
        <end position="118"/>
    </location>
</feature>
<dbReference type="Gene3D" id="3.40.50.970">
    <property type="match status" value="2"/>
</dbReference>
<dbReference type="STRING" id="545501.BN997_00153"/>
<dbReference type="EMBL" id="CDGG01000001">
    <property type="protein sequence ID" value="CEI80350.1"/>
    <property type="molecule type" value="Genomic_DNA"/>
</dbReference>
<protein>
    <submittedName>
        <fullName evidence="7">Putative thiamine pyrophosphate-containing protein YdaP</fullName>
    </submittedName>
</protein>
<dbReference type="InterPro" id="IPR012001">
    <property type="entry name" value="Thiamin_PyroP_enz_TPP-bd_dom"/>
</dbReference>
<dbReference type="Pfam" id="PF02775">
    <property type="entry name" value="TPP_enzyme_C"/>
    <property type="match status" value="1"/>
</dbReference>
<dbReference type="InterPro" id="IPR047211">
    <property type="entry name" value="POXB-like"/>
</dbReference>
<dbReference type="GO" id="GO:0030976">
    <property type="term" value="F:thiamine pyrophosphate binding"/>
    <property type="evidence" value="ECO:0007669"/>
    <property type="project" value="InterPro"/>
</dbReference>
<dbReference type="InterPro" id="IPR000399">
    <property type="entry name" value="TPP-bd_CS"/>
</dbReference>
<name>A0A0A1M503_9BACI</name>
<evidence type="ECO:0000256" key="2">
    <source>
        <dbReference type="ARBA" id="ARBA00023052"/>
    </source>
</evidence>
<keyword evidence="2 3" id="KW-0786">Thiamine pyrophosphate</keyword>
<dbReference type="CDD" id="cd07039">
    <property type="entry name" value="TPP_PYR_POX"/>
    <property type="match status" value="1"/>
</dbReference>
<dbReference type="SUPFAM" id="SSF52518">
    <property type="entry name" value="Thiamin diphosphate-binding fold (THDP-binding)"/>
    <property type="match status" value="2"/>
</dbReference>
<reference evidence="7 8" key="1">
    <citation type="submission" date="2014-11" db="EMBL/GenBank/DDBJ databases">
        <authorList>
            <person name="Urmite Genomes Urmite Genomes"/>
        </authorList>
    </citation>
    <scope>NUCLEOTIDE SEQUENCE [LARGE SCALE GENOMIC DNA]</scope>
    <source>
        <strain evidence="7 8">Oc5</strain>
    </source>
</reference>
<dbReference type="GO" id="GO:0000287">
    <property type="term" value="F:magnesium ion binding"/>
    <property type="evidence" value="ECO:0007669"/>
    <property type="project" value="InterPro"/>
</dbReference>
<dbReference type="PROSITE" id="PS00187">
    <property type="entry name" value="TPP_ENZYMES"/>
    <property type="match status" value="1"/>
</dbReference>